<organism evidence="2 3">
    <name type="scientific">Corynebacterium striatum</name>
    <dbReference type="NCBI Taxonomy" id="43770"/>
    <lineage>
        <taxon>Bacteria</taxon>
        <taxon>Bacillati</taxon>
        <taxon>Actinomycetota</taxon>
        <taxon>Actinomycetes</taxon>
        <taxon>Mycobacteriales</taxon>
        <taxon>Corynebacteriaceae</taxon>
        <taxon>Corynebacterium</taxon>
    </lineage>
</organism>
<gene>
    <name evidence="2" type="ORF">CBE89_04415</name>
</gene>
<protein>
    <recommendedName>
        <fullName evidence="1">DUF218 domain-containing protein</fullName>
    </recommendedName>
</protein>
<accession>A0A2Z2J038</accession>
<evidence type="ECO:0000259" key="1">
    <source>
        <dbReference type="Pfam" id="PF02698"/>
    </source>
</evidence>
<dbReference type="PANTHER" id="PTHR30336:SF20">
    <property type="entry name" value="DUF218 DOMAIN-CONTAINING PROTEIN"/>
    <property type="match status" value="1"/>
</dbReference>
<dbReference type="InterPro" id="IPR051599">
    <property type="entry name" value="Cell_Envelope_Assoc"/>
</dbReference>
<proteinExistence type="predicted"/>
<dbReference type="CDD" id="cd06259">
    <property type="entry name" value="YdcF-like"/>
    <property type="match status" value="1"/>
</dbReference>
<feature type="domain" description="DUF218" evidence="1">
    <location>
        <begin position="23"/>
        <end position="164"/>
    </location>
</feature>
<dbReference type="Pfam" id="PF02698">
    <property type="entry name" value="DUF218"/>
    <property type="match status" value="1"/>
</dbReference>
<dbReference type="GO" id="GO:0005886">
    <property type="term" value="C:plasma membrane"/>
    <property type="evidence" value="ECO:0007669"/>
    <property type="project" value="TreeGrafter"/>
</dbReference>
<sequence length="212" mass="23765">MPLLRCAEQRGAEPALNLEANIEAIIVLGAAQYDGRPSRILSARLEEAVDAHPLYPQIPIVTVGGKLPGDRFTEAEVGQSYLSERVPDARVLAVPVGNDTVESLREVRQRYGYANAIIITDPLHRLRAWLIARDEGMSAQVRGAARYPTPTFARAWWRYLAHEMGGLAVFAARKVLGEKSAERLRSALHRVEAMMRPSRRARHEEIRRKSRP</sequence>
<dbReference type="AlphaFoldDB" id="A0A2Z2J038"/>
<evidence type="ECO:0000313" key="2">
    <source>
        <dbReference type="EMBL" id="ART22380.1"/>
    </source>
</evidence>
<dbReference type="EMBL" id="CP021252">
    <property type="protein sequence ID" value="ART22380.1"/>
    <property type="molecule type" value="Genomic_DNA"/>
</dbReference>
<dbReference type="Proteomes" id="UP000250197">
    <property type="component" value="Chromosome"/>
</dbReference>
<name>A0A2Z2J038_CORST</name>
<evidence type="ECO:0000313" key="3">
    <source>
        <dbReference type="Proteomes" id="UP000250197"/>
    </source>
</evidence>
<dbReference type="KEGG" id="cstr:CBE89_04415"/>
<reference evidence="2 3" key="1">
    <citation type="submission" date="2017-05" db="EMBL/GenBank/DDBJ databases">
        <title>Complete genome sequence of Corynebacterium striatum KC-Na-1 isolated from Neophocaena asiaeorientalis in Korea.</title>
        <authorList>
            <person name="Kim J.H."/>
            <person name="Lee K."/>
        </authorList>
    </citation>
    <scope>NUCLEOTIDE SEQUENCE [LARGE SCALE GENOMIC DNA]</scope>
    <source>
        <strain evidence="2 3">KC-Na-01</strain>
    </source>
</reference>
<dbReference type="PANTHER" id="PTHR30336">
    <property type="entry name" value="INNER MEMBRANE PROTEIN, PROBABLE PERMEASE"/>
    <property type="match status" value="1"/>
</dbReference>
<dbReference type="InterPro" id="IPR003848">
    <property type="entry name" value="DUF218"/>
</dbReference>